<dbReference type="InterPro" id="IPR038765">
    <property type="entry name" value="Papain-like_cys_pep_sf"/>
</dbReference>
<dbReference type="PROSITE" id="PS00973">
    <property type="entry name" value="USP_2"/>
    <property type="match status" value="1"/>
</dbReference>
<dbReference type="GO" id="GO:0005634">
    <property type="term" value="C:nucleus"/>
    <property type="evidence" value="ECO:0007669"/>
    <property type="project" value="UniProtKB-SubCell"/>
</dbReference>
<dbReference type="GO" id="GO:0031647">
    <property type="term" value="P:regulation of protein stability"/>
    <property type="evidence" value="ECO:0007669"/>
    <property type="project" value="TreeGrafter"/>
</dbReference>
<dbReference type="FunFam" id="3.10.20.90:FF:000215">
    <property type="entry name" value="Ubiquitin carboxyl-terminal hydrolase 7, variant"/>
    <property type="match status" value="1"/>
</dbReference>
<protein>
    <recommendedName>
        <fullName evidence="4">ubiquitinyl hydrolase 1</fullName>
        <ecNumber evidence="4">3.4.19.12</ecNumber>
    </recommendedName>
</protein>
<evidence type="ECO:0000256" key="8">
    <source>
        <dbReference type="ARBA" id="ARBA00022807"/>
    </source>
</evidence>
<proteinExistence type="inferred from homology"/>
<evidence type="ECO:0000256" key="4">
    <source>
        <dbReference type="ARBA" id="ARBA00012759"/>
    </source>
</evidence>
<dbReference type="FunFam" id="2.60.210.10:FF:000011">
    <property type="entry name" value="Ubiquitin carboxyl-terminal hydrolase 7"/>
    <property type="match status" value="1"/>
</dbReference>
<keyword evidence="5" id="KW-0645">Protease</keyword>
<dbReference type="GO" id="GO:0006508">
    <property type="term" value="P:proteolysis"/>
    <property type="evidence" value="ECO:0007669"/>
    <property type="project" value="UniProtKB-KW"/>
</dbReference>
<dbReference type="GO" id="GO:0016579">
    <property type="term" value="P:protein deubiquitination"/>
    <property type="evidence" value="ECO:0007669"/>
    <property type="project" value="InterPro"/>
</dbReference>
<reference evidence="12 13" key="1">
    <citation type="submission" date="2014-06" db="EMBL/GenBank/DDBJ databases">
        <title>Evolutionary Origins and Diversification of the Mycorrhizal Mutualists.</title>
        <authorList>
            <consortium name="DOE Joint Genome Institute"/>
            <consortium name="Mycorrhizal Genomics Consortium"/>
            <person name="Kohler A."/>
            <person name="Kuo A."/>
            <person name="Nagy L.G."/>
            <person name="Floudas D."/>
            <person name="Copeland A."/>
            <person name="Barry K.W."/>
            <person name="Cichocki N."/>
            <person name="Veneault-Fourrey C."/>
            <person name="LaButti K."/>
            <person name="Lindquist E.A."/>
            <person name="Lipzen A."/>
            <person name="Lundell T."/>
            <person name="Morin E."/>
            <person name="Murat C."/>
            <person name="Riley R."/>
            <person name="Ohm R."/>
            <person name="Sun H."/>
            <person name="Tunlid A."/>
            <person name="Henrissat B."/>
            <person name="Grigoriev I.V."/>
            <person name="Hibbett D.S."/>
            <person name="Martin F."/>
        </authorList>
    </citation>
    <scope>NUCLEOTIDE SEQUENCE [LARGE SCALE GENOMIC DNA]</scope>
    <source>
        <strain evidence="12 13">SS14</strain>
    </source>
</reference>
<dbReference type="PROSITE" id="PS00972">
    <property type="entry name" value="USP_1"/>
    <property type="match status" value="1"/>
</dbReference>
<dbReference type="SUPFAM" id="SSF54001">
    <property type="entry name" value="Cysteine proteinases"/>
    <property type="match status" value="1"/>
</dbReference>
<dbReference type="EC" id="3.4.19.12" evidence="4"/>
<sequence>MDVLEEKHAPVPAMEVDEAVSVKDHEAFAARHMPDLGHEVEDFKVFTWSLTNWRKLDKKITSPEFECGGHKWRILLFPFGNSNAPPNDTVSVYLDYANPKASPEGWHACAQFALVLSNPQEPTIYTVSHANHRFIAEECDWGFTRFSELRKLFGVQDGHARPTIENEAADVTVYVRVLKDPTGVLWHNFVNYDSKKETGYVGLKNQGATCYMNSLLQSLFCTNYFRRAVYQIPTEDDNPSESVALALQRVFYHLQTSDQPVGTTELTKSFGWKSLDSFMQHDVQEFNRVLQDKLETKMKGTLADGAITKLFVGKMKSYIKCVDVDFESSRQEDFNDIQLNVKGMKNLRESFQDYVAVEDLNGENKYQAEGFGLQDAKKGIIFQSFPPVLHLQLKRFEYDIQRDAMVKINDRHEFPYEIDLGEFLEESAQDQNWVYKLHGVLVHSGDLHGGHYFALIKPDRDTRWLKFDDDRVTPVTDREVLEENYGGELLPPNGVLPQQRNQVRTMKRFTNAYMLVYIREAAIDEILAPFTEKDTPAHLKRRLEAERLEAEQKKREREEQHLYLTAKIITDESFQHHQGFDLATFDDKNWPPSDLQNFRILKTEPYLTFKHRVATHFSLPENQIRLWVLVNRQNKTVRPDTPVPENEPNLTVEMVRNNMAARQTDLRLYLDVNPDPSKVQPNTIMVFLKYFDVSKQCLFGLGKIYVPRTSKVGDLCPIINEKMRWPTGTPLKLYEEIKPTMIELMKPKATFIQSEIQDGDIICFQVEMSEKETHDVDSQGLYSNPVQFYDFLQNRVMIVFKPKYEDPTKKQPDVDLVLSKKMNYDVMAQKVGDALKWDPIKLRFTTTQANGQPKHIIKRSLNQSISEIMTPSYVTPSSTVILYELLDVSIVELETKRSLKIIWTGVYNKEEATHSFLLPKTSPVSELSEHLRKLVTLSTDGTGRIRVFEISKDGKTQKEYTHSEMIGNIPEHAELYAEEIPAEELEADDADKVISVFHFHKEVSRTHGVPFKFVVKPGEKFAETKKRLQARIGVTDKDFAKFRFALIQVATFKQPSYIEDEDTIYDHKFLPDDALGLDHIDKSGKTRQGAGEKAIVIKG</sequence>
<dbReference type="InterPro" id="IPR002083">
    <property type="entry name" value="MATH/TRAF_dom"/>
</dbReference>
<feature type="domain" description="USP" evidence="11">
    <location>
        <begin position="201"/>
        <end position="520"/>
    </location>
</feature>
<comment type="similarity">
    <text evidence="3">Belongs to the peptidase C19 family.</text>
</comment>
<dbReference type="PANTHER" id="PTHR24006">
    <property type="entry name" value="UBIQUITIN CARBOXYL-TERMINAL HYDROLASE"/>
    <property type="match status" value="1"/>
</dbReference>
<dbReference type="Gene3D" id="3.10.20.90">
    <property type="entry name" value="Phosphatidylinositol 3-kinase Catalytic Subunit, Chain A, domain 1"/>
    <property type="match status" value="2"/>
</dbReference>
<dbReference type="CDD" id="cd02659">
    <property type="entry name" value="peptidase_C19C"/>
    <property type="match status" value="1"/>
</dbReference>
<dbReference type="PROSITE" id="PS50235">
    <property type="entry name" value="USP_3"/>
    <property type="match status" value="1"/>
</dbReference>
<evidence type="ECO:0000256" key="5">
    <source>
        <dbReference type="ARBA" id="ARBA00022670"/>
    </source>
</evidence>
<dbReference type="OrthoDB" id="289038at2759"/>
<dbReference type="PANTHER" id="PTHR24006:SF644">
    <property type="entry name" value="UBIQUITIN CARBOXYL-TERMINAL HYDROLASE 7"/>
    <property type="match status" value="1"/>
</dbReference>
<evidence type="ECO:0000256" key="9">
    <source>
        <dbReference type="ARBA" id="ARBA00023242"/>
    </source>
</evidence>
<evidence type="ECO:0000313" key="13">
    <source>
        <dbReference type="Proteomes" id="UP000054279"/>
    </source>
</evidence>
<evidence type="ECO:0000256" key="2">
    <source>
        <dbReference type="ARBA" id="ARBA00004123"/>
    </source>
</evidence>
<dbReference type="Gene3D" id="3.90.70.10">
    <property type="entry name" value="Cysteine proteinases"/>
    <property type="match status" value="1"/>
</dbReference>
<dbReference type="InterPro" id="IPR024729">
    <property type="entry name" value="USP7_ICP0-binding_dom"/>
</dbReference>
<dbReference type="GO" id="GO:0140492">
    <property type="term" value="F:metal-dependent deubiquitinase activity"/>
    <property type="evidence" value="ECO:0007669"/>
    <property type="project" value="UniProtKB-ARBA"/>
</dbReference>
<comment type="subcellular location">
    <subcellularLocation>
        <location evidence="2">Nucleus</location>
    </subcellularLocation>
</comment>
<dbReference type="Pfam" id="PF12436">
    <property type="entry name" value="USP7_ICP0_bdg"/>
    <property type="match status" value="1"/>
</dbReference>
<keyword evidence="13" id="KW-1185">Reference proteome</keyword>
<dbReference type="HOGENOM" id="CLU_003532_2_1_1"/>
<dbReference type="EMBL" id="KN837119">
    <property type="protein sequence ID" value="KIJ44007.1"/>
    <property type="molecule type" value="Genomic_DNA"/>
</dbReference>
<evidence type="ECO:0000259" key="11">
    <source>
        <dbReference type="PROSITE" id="PS50235"/>
    </source>
</evidence>
<keyword evidence="9" id="KW-0539">Nucleus</keyword>
<keyword evidence="8" id="KW-0788">Thiol protease</keyword>
<evidence type="ECO:0000256" key="1">
    <source>
        <dbReference type="ARBA" id="ARBA00000707"/>
    </source>
</evidence>
<dbReference type="InterPro" id="IPR050164">
    <property type="entry name" value="Peptidase_C19"/>
</dbReference>
<evidence type="ECO:0000256" key="7">
    <source>
        <dbReference type="ARBA" id="ARBA00022801"/>
    </source>
</evidence>
<dbReference type="InterPro" id="IPR029346">
    <property type="entry name" value="USP_C"/>
</dbReference>
<dbReference type="SMART" id="SM00061">
    <property type="entry name" value="MATH"/>
    <property type="match status" value="1"/>
</dbReference>
<dbReference type="InterPro" id="IPR018200">
    <property type="entry name" value="USP_CS"/>
</dbReference>
<dbReference type="Proteomes" id="UP000054279">
    <property type="component" value="Unassembled WGS sequence"/>
</dbReference>
<keyword evidence="7" id="KW-0378">Hydrolase</keyword>
<dbReference type="SUPFAM" id="SSF49599">
    <property type="entry name" value="TRAF domain-like"/>
    <property type="match status" value="1"/>
</dbReference>
<dbReference type="Gene3D" id="2.60.210.10">
    <property type="entry name" value="Apoptosis, Tumor Necrosis Factor Receptor Associated Protein 2, Chain A"/>
    <property type="match status" value="1"/>
</dbReference>
<evidence type="ECO:0000259" key="10">
    <source>
        <dbReference type="PROSITE" id="PS50144"/>
    </source>
</evidence>
<evidence type="ECO:0000256" key="3">
    <source>
        <dbReference type="ARBA" id="ARBA00009085"/>
    </source>
</evidence>
<comment type="catalytic activity">
    <reaction evidence="1">
        <text>Thiol-dependent hydrolysis of ester, thioester, amide, peptide and isopeptide bonds formed by the C-terminal Gly of ubiquitin (a 76-residue protein attached to proteins as an intracellular targeting signal).</text>
        <dbReference type="EC" id="3.4.19.12"/>
    </reaction>
</comment>
<organism evidence="12 13">
    <name type="scientific">Sphaerobolus stellatus (strain SS14)</name>
    <dbReference type="NCBI Taxonomy" id="990650"/>
    <lineage>
        <taxon>Eukaryota</taxon>
        <taxon>Fungi</taxon>
        <taxon>Dikarya</taxon>
        <taxon>Basidiomycota</taxon>
        <taxon>Agaricomycotina</taxon>
        <taxon>Agaricomycetes</taxon>
        <taxon>Phallomycetidae</taxon>
        <taxon>Geastrales</taxon>
        <taxon>Sphaerobolaceae</taxon>
        <taxon>Sphaerobolus</taxon>
    </lineage>
</organism>
<dbReference type="InterPro" id="IPR008974">
    <property type="entry name" value="TRAF-like"/>
</dbReference>
<dbReference type="GO" id="GO:0004843">
    <property type="term" value="F:cysteine-type deubiquitinase activity"/>
    <property type="evidence" value="ECO:0007669"/>
    <property type="project" value="UniProtKB-EC"/>
</dbReference>
<dbReference type="Pfam" id="PF22486">
    <property type="entry name" value="MATH_2"/>
    <property type="match status" value="1"/>
</dbReference>
<dbReference type="FunFam" id="3.90.70.10:FF:000005">
    <property type="entry name" value="Ubiquitin carboxyl-terminal hydrolase 7"/>
    <property type="match status" value="1"/>
</dbReference>
<dbReference type="AlphaFoldDB" id="A0A0C9VPG9"/>
<name>A0A0C9VPG9_SPHS4</name>
<gene>
    <name evidence="12" type="ORF">M422DRAFT_228608</name>
</gene>
<dbReference type="InterPro" id="IPR028889">
    <property type="entry name" value="USP"/>
</dbReference>
<dbReference type="Pfam" id="PF14533">
    <property type="entry name" value="USP7_C2"/>
    <property type="match status" value="1"/>
</dbReference>
<dbReference type="GO" id="GO:0005829">
    <property type="term" value="C:cytosol"/>
    <property type="evidence" value="ECO:0007669"/>
    <property type="project" value="TreeGrafter"/>
</dbReference>
<accession>A0A0C9VPG9</accession>
<keyword evidence="6" id="KW-0833">Ubl conjugation pathway</keyword>
<dbReference type="Pfam" id="PF00443">
    <property type="entry name" value="UCH"/>
    <property type="match status" value="1"/>
</dbReference>
<evidence type="ECO:0000313" key="12">
    <source>
        <dbReference type="EMBL" id="KIJ44007.1"/>
    </source>
</evidence>
<dbReference type="InterPro" id="IPR001394">
    <property type="entry name" value="Peptidase_C19_UCH"/>
</dbReference>
<evidence type="ECO:0000256" key="6">
    <source>
        <dbReference type="ARBA" id="ARBA00022786"/>
    </source>
</evidence>
<dbReference type="PROSITE" id="PS50144">
    <property type="entry name" value="MATH"/>
    <property type="match status" value="1"/>
</dbReference>
<feature type="domain" description="MATH" evidence="10">
    <location>
        <begin position="43"/>
        <end position="175"/>
    </location>
</feature>